<proteinExistence type="predicted"/>
<dbReference type="EMBL" id="KN832570">
    <property type="protein sequence ID" value="KII84607.1"/>
    <property type="molecule type" value="Genomic_DNA"/>
</dbReference>
<dbReference type="AlphaFoldDB" id="A0A0C9SRF2"/>
<sequence length="207" mass="22543">MKDWAPAGGGRRGGGRVKQRTTRGHVPQRVGVVGKAALQMHGRGARFGGRGENVPVENGRRATNTDAAHETRTALTAGEPSPANQHAPQPRGSIAALRYNDFLQKCENQQNASARTQQTRGGPNDSTHQCPQRTSSSRPTLGARRCSTKPPRPDRTAEGAFHRCCYHRSGSWDARLPCRAEAESEPTPLQEHSHADARHHATPFCEH</sequence>
<feature type="compositionally biased region" description="Basic residues" evidence="1">
    <location>
        <begin position="13"/>
        <end position="23"/>
    </location>
</feature>
<accession>A0A0C9SRF2</accession>
<evidence type="ECO:0000256" key="1">
    <source>
        <dbReference type="SAM" id="MobiDB-lite"/>
    </source>
</evidence>
<name>A0A0C9SRF2_PLICR</name>
<feature type="region of interest" description="Disordered" evidence="1">
    <location>
        <begin position="109"/>
        <end position="157"/>
    </location>
</feature>
<reference evidence="2 3" key="1">
    <citation type="submission" date="2014-06" db="EMBL/GenBank/DDBJ databases">
        <title>Evolutionary Origins and Diversification of the Mycorrhizal Mutualists.</title>
        <authorList>
            <consortium name="DOE Joint Genome Institute"/>
            <consortium name="Mycorrhizal Genomics Consortium"/>
            <person name="Kohler A."/>
            <person name="Kuo A."/>
            <person name="Nagy L.G."/>
            <person name="Floudas D."/>
            <person name="Copeland A."/>
            <person name="Barry K.W."/>
            <person name="Cichocki N."/>
            <person name="Veneault-Fourrey C."/>
            <person name="LaButti K."/>
            <person name="Lindquist E.A."/>
            <person name="Lipzen A."/>
            <person name="Lundell T."/>
            <person name="Morin E."/>
            <person name="Murat C."/>
            <person name="Riley R."/>
            <person name="Ohm R."/>
            <person name="Sun H."/>
            <person name="Tunlid A."/>
            <person name="Henrissat B."/>
            <person name="Grigoriev I.V."/>
            <person name="Hibbett D.S."/>
            <person name="Martin F."/>
        </authorList>
    </citation>
    <scope>NUCLEOTIDE SEQUENCE [LARGE SCALE GENOMIC DNA]</scope>
    <source>
        <strain evidence="2 3">FD-325 SS-3</strain>
    </source>
</reference>
<evidence type="ECO:0000313" key="3">
    <source>
        <dbReference type="Proteomes" id="UP000053263"/>
    </source>
</evidence>
<feature type="region of interest" description="Disordered" evidence="1">
    <location>
        <begin position="41"/>
        <end position="90"/>
    </location>
</feature>
<feature type="compositionally biased region" description="Basic and acidic residues" evidence="1">
    <location>
        <begin position="191"/>
        <end position="207"/>
    </location>
</feature>
<dbReference type="Proteomes" id="UP000053263">
    <property type="component" value="Unassembled WGS sequence"/>
</dbReference>
<gene>
    <name evidence="2" type="ORF">PLICRDRAFT_354427</name>
</gene>
<dbReference type="HOGENOM" id="CLU_1326864_0_0_1"/>
<evidence type="ECO:0000313" key="2">
    <source>
        <dbReference type="EMBL" id="KII84607.1"/>
    </source>
</evidence>
<keyword evidence="3" id="KW-1185">Reference proteome</keyword>
<feature type="region of interest" description="Disordered" evidence="1">
    <location>
        <begin position="183"/>
        <end position="207"/>
    </location>
</feature>
<feature type="region of interest" description="Disordered" evidence="1">
    <location>
        <begin position="1"/>
        <end position="28"/>
    </location>
</feature>
<protein>
    <submittedName>
        <fullName evidence="2">Uncharacterized protein</fullName>
    </submittedName>
</protein>
<organism evidence="2 3">
    <name type="scientific">Plicaturopsis crispa FD-325 SS-3</name>
    <dbReference type="NCBI Taxonomy" id="944288"/>
    <lineage>
        <taxon>Eukaryota</taxon>
        <taxon>Fungi</taxon>
        <taxon>Dikarya</taxon>
        <taxon>Basidiomycota</taxon>
        <taxon>Agaricomycotina</taxon>
        <taxon>Agaricomycetes</taxon>
        <taxon>Agaricomycetidae</taxon>
        <taxon>Amylocorticiales</taxon>
        <taxon>Amylocorticiaceae</taxon>
        <taxon>Plicatura</taxon>
        <taxon>Plicaturopsis crispa</taxon>
    </lineage>
</organism>
<feature type="compositionally biased region" description="Polar residues" evidence="1">
    <location>
        <begin position="109"/>
        <end position="139"/>
    </location>
</feature>